<name>A0A9N9IM62_9GLOM</name>
<evidence type="ECO:0000313" key="3">
    <source>
        <dbReference type="Proteomes" id="UP000789405"/>
    </source>
</evidence>
<feature type="region of interest" description="Disordered" evidence="1">
    <location>
        <begin position="1"/>
        <end position="26"/>
    </location>
</feature>
<gene>
    <name evidence="2" type="ORF">DERYTH_LOCUS16181</name>
</gene>
<dbReference type="EMBL" id="CAJVPY010013849">
    <property type="protein sequence ID" value="CAG8743112.1"/>
    <property type="molecule type" value="Genomic_DNA"/>
</dbReference>
<keyword evidence="3" id="KW-1185">Reference proteome</keyword>
<reference evidence="2" key="1">
    <citation type="submission" date="2021-06" db="EMBL/GenBank/DDBJ databases">
        <authorList>
            <person name="Kallberg Y."/>
            <person name="Tangrot J."/>
            <person name="Rosling A."/>
        </authorList>
    </citation>
    <scope>NUCLEOTIDE SEQUENCE</scope>
    <source>
        <strain evidence="2">MA453B</strain>
    </source>
</reference>
<accession>A0A9N9IM62</accession>
<comment type="caution">
    <text evidence="2">The sequence shown here is derived from an EMBL/GenBank/DDBJ whole genome shotgun (WGS) entry which is preliminary data.</text>
</comment>
<dbReference type="AlphaFoldDB" id="A0A9N9IM62"/>
<evidence type="ECO:0000313" key="2">
    <source>
        <dbReference type="EMBL" id="CAG8743112.1"/>
    </source>
</evidence>
<protein>
    <submittedName>
        <fullName evidence="2">21177_t:CDS:1</fullName>
    </submittedName>
</protein>
<sequence>MATTASETESSFGVSGRVSGAGGRSSSKVQNIQRNLYHFLKKLINLIQDNTESKVITQIENEVNAELHKVHNVDIIELELPRIKAKGKKCDKIFEAIHNIFNAEIVDNKLFIKFNGRIKSEAHKKLYQPDMGGWNPKPALNQRIFSIINPCPPPLLWIKMTYDNSGDYDNIINKFARVQPTVRPQNLQSLLFRLLKPSFQIQIQVLVQLQQYPKQLVYLVLYILAICP</sequence>
<evidence type="ECO:0000256" key="1">
    <source>
        <dbReference type="SAM" id="MobiDB-lite"/>
    </source>
</evidence>
<dbReference type="OrthoDB" id="2442928at2759"/>
<organism evidence="2 3">
    <name type="scientific">Dentiscutata erythropus</name>
    <dbReference type="NCBI Taxonomy" id="1348616"/>
    <lineage>
        <taxon>Eukaryota</taxon>
        <taxon>Fungi</taxon>
        <taxon>Fungi incertae sedis</taxon>
        <taxon>Mucoromycota</taxon>
        <taxon>Glomeromycotina</taxon>
        <taxon>Glomeromycetes</taxon>
        <taxon>Diversisporales</taxon>
        <taxon>Gigasporaceae</taxon>
        <taxon>Dentiscutata</taxon>
    </lineage>
</organism>
<dbReference type="Proteomes" id="UP000789405">
    <property type="component" value="Unassembled WGS sequence"/>
</dbReference>
<proteinExistence type="predicted"/>